<dbReference type="OrthoDB" id="10006996at2759"/>
<reference evidence="3 4" key="1">
    <citation type="submission" date="2018-04" db="EMBL/GenBank/DDBJ databases">
        <authorList>
            <person name="Zhang X."/>
            <person name="Yuan J."/>
            <person name="Li F."/>
            <person name="Xiang J."/>
        </authorList>
    </citation>
    <scope>NUCLEOTIDE SEQUENCE [LARGE SCALE GENOMIC DNA]</scope>
    <source>
        <tissue evidence="3">Muscle</tissue>
    </source>
</reference>
<dbReference type="SMART" id="SM00408">
    <property type="entry name" value="IGc2"/>
    <property type="match status" value="1"/>
</dbReference>
<evidence type="ECO:0000256" key="1">
    <source>
        <dbReference type="SAM" id="Phobius"/>
    </source>
</evidence>
<feature type="domain" description="Ig-like" evidence="2">
    <location>
        <begin position="1"/>
        <end position="85"/>
    </location>
</feature>
<dbReference type="InterPro" id="IPR013783">
    <property type="entry name" value="Ig-like_fold"/>
</dbReference>
<dbReference type="PROSITE" id="PS50835">
    <property type="entry name" value="IG_LIKE"/>
    <property type="match status" value="1"/>
</dbReference>
<dbReference type="STRING" id="6689.A0A423TCG0"/>
<dbReference type="SMART" id="SM00409">
    <property type="entry name" value="IG"/>
    <property type="match status" value="1"/>
</dbReference>
<keyword evidence="1" id="KW-1133">Transmembrane helix</keyword>
<name>A0A423TCG0_PENVA</name>
<protein>
    <submittedName>
        <fullName evidence="3">Putative nephrin-like isoform X3</fullName>
    </submittedName>
</protein>
<dbReference type="InterPro" id="IPR036179">
    <property type="entry name" value="Ig-like_dom_sf"/>
</dbReference>
<dbReference type="SUPFAM" id="SSF48726">
    <property type="entry name" value="Immunoglobulin"/>
    <property type="match status" value="2"/>
</dbReference>
<dbReference type="CDD" id="cd00063">
    <property type="entry name" value="FN3"/>
    <property type="match status" value="1"/>
</dbReference>
<evidence type="ECO:0000259" key="2">
    <source>
        <dbReference type="PROSITE" id="PS50835"/>
    </source>
</evidence>
<comment type="caution">
    <text evidence="3">The sequence shown here is derived from an EMBL/GenBank/DDBJ whole genome shotgun (WGS) entry which is preliminary data.</text>
</comment>
<dbReference type="Gene3D" id="2.60.40.10">
    <property type="entry name" value="Immunoglobulins"/>
    <property type="match status" value="3"/>
</dbReference>
<accession>A0A423TCG0</accession>
<reference evidence="3 4" key="2">
    <citation type="submission" date="2019-01" db="EMBL/GenBank/DDBJ databases">
        <title>The decoding of complex shrimp genome reveals the adaptation for benthos swimmer, frequently molting mechanism and breeding impact on genome.</title>
        <authorList>
            <person name="Sun Y."/>
            <person name="Gao Y."/>
            <person name="Yu Y."/>
        </authorList>
    </citation>
    <scope>NUCLEOTIDE SEQUENCE [LARGE SCALE GENOMIC DNA]</scope>
    <source>
        <tissue evidence="3">Muscle</tissue>
    </source>
</reference>
<feature type="transmembrane region" description="Helical" evidence="1">
    <location>
        <begin position="271"/>
        <end position="293"/>
    </location>
</feature>
<evidence type="ECO:0000313" key="4">
    <source>
        <dbReference type="Proteomes" id="UP000283509"/>
    </source>
</evidence>
<keyword evidence="1" id="KW-0812">Transmembrane</keyword>
<dbReference type="InterPro" id="IPR003599">
    <property type="entry name" value="Ig_sub"/>
</dbReference>
<sequence length="414" mass="44429">MNLNMSNIKEGEDVYFECDIQANPKVFRVQWFQNGQELHHNVTAGVILSNPSLVLQRVTRKSSGHYTCRAINLNGEASSNAIQLSVKFAPVCSADQKWVYGGGRHQPVNVTCNVESHPEASTFKWAFNTSSEYVEIPQDRIFSSRSRSMVAYTPQTHHDFGSLLCWGVNDVENQKQPCVFHIVPAAVPEPVHNCSVWHNASAAGEPEPHFTVTGLAPGTEYRLAVVASNAQGAAPPTVLVHLTPIDVAEKRTSPSAADSAGAGSLVSLTPILAVLLGVAASLVVCSVVLVVVMRARSANARARAATQTKIIYDKASPTAKGADDGGFVQQERGPDIILVKSDTRVPGEDKQLVRDYLRGRDGSFYINPGSLLNNGAVVTRETEALLPDPTTSSSACSQGAPVTRCARSLFRGGL</sequence>
<dbReference type="InterPro" id="IPR036116">
    <property type="entry name" value="FN3_sf"/>
</dbReference>
<dbReference type="InterPro" id="IPR007110">
    <property type="entry name" value="Ig-like_dom"/>
</dbReference>
<dbReference type="PANTHER" id="PTHR23278">
    <property type="entry name" value="SIDESTEP PROTEIN"/>
    <property type="match status" value="1"/>
</dbReference>
<dbReference type="Pfam" id="PF13927">
    <property type="entry name" value="Ig_3"/>
    <property type="match status" value="1"/>
</dbReference>
<dbReference type="EMBL" id="QCYY01001939">
    <property type="protein sequence ID" value="ROT74077.1"/>
    <property type="molecule type" value="Genomic_DNA"/>
</dbReference>
<dbReference type="InterPro" id="IPR003598">
    <property type="entry name" value="Ig_sub2"/>
</dbReference>
<dbReference type="InterPro" id="IPR003961">
    <property type="entry name" value="FN3_dom"/>
</dbReference>
<keyword evidence="4" id="KW-1185">Reference proteome</keyword>
<keyword evidence="1" id="KW-0472">Membrane</keyword>
<evidence type="ECO:0000313" key="3">
    <source>
        <dbReference type="EMBL" id="ROT74077.1"/>
    </source>
</evidence>
<proteinExistence type="predicted"/>
<organism evidence="3 4">
    <name type="scientific">Penaeus vannamei</name>
    <name type="common">Whiteleg shrimp</name>
    <name type="synonym">Litopenaeus vannamei</name>
    <dbReference type="NCBI Taxonomy" id="6689"/>
    <lineage>
        <taxon>Eukaryota</taxon>
        <taxon>Metazoa</taxon>
        <taxon>Ecdysozoa</taxon>
        <taxon>Arthropoda</taxon>
        <taxon>Crustacea</taxon>
        <taxon>Multicrustacea</taxon>
        <taxon>Malacostraca</taxon>
        <taxon>Eumalacostraca</taxon>
        <taxon>Eucarida</taxon>
        <taxon>Decapoda</taxon>
        <taxon>Dendrobranchiata</taxon>
        <taxon>Penaeoidea</taxon>
        <taxon>Penaeidae</taxon>
        <taxon>Penaeus</taxon>
    </lineage>
</organism>
<dbReference type="PANTHER" id="PTHR23278:SF19">
    <property type="entry name" value="OBSCURIN"/>
    <property type="match status" value="1"/>
</dbReference>
<dbReference type="Proteomes" id="UP000283509">
    <property type="component" value="Unassembled WGS sequence"/>
</dbReference>
<gene>
    <name evidence="3" type="ORF">C7M84_007433</name>
</gene>
<dbReference type="SUPFAM" id="SSF49265">
    <property type="entry name" value="Fibronectin type III"/>
    <property type="match status" value="1"/>
</dbReference>
<dbReference type="AlphaFoldDB" id="A0A423TCG0"/>